<dbReference type="RefSeq" id="XP_003097497.2">
    <property type="nucleotide sequence ID" value="XM_003097449.2"/>
</dbReference>
<evidence type="ECO:0000256" key="1">
    <source>
        <dbReference type="SAM" id="Coils"/>
    </source>
</evidence>
<dbReference type="GeneID" id="9826640"/>
<organism evidence="2 3">
    <name type="scientific">Caenorhabditis remanei</name>
    <name type="common">Caenorhabditis vulgaris</name>
    <dbReference type="NCBI Taxonomy" id="31234"/>
    <lineage>
        <taxon>Eukaryota</taxon>
        <taxon>Metazoa</taxon>
        <taxon>Ecdysozoa</taxon>
        <taxon>Nematoda</taxon>
        <taxon>Chromadorea</taxon>
        <taxon>Rhabditida</taxon>
        <taxon>Rhabditina</taxon>
        <taxon>Rhabditomorpha</taxon>
        <taxon>Rhabditoidea</taxon>
        <taxon>Rhabditidae</taxon>
        <taxon>Peloderinae</taxon>
        <taxon>Caenorhabditis</taxon>
    </lineage>
</organism>
<evidence type="ECO:0000313" key="2">
    <source>
        <dbReference type="EMBL" id="KAF1749137.1"/>
    </source>
</evidence>
<sequence length="189" mass="21441">MTKIGKTSFNGNGTSTLTITHEDLKNASLRQCLEVFGGMDEIVAVMKSIEQYVRSPCNPDSMLSEGILQDMVALYNRASDMEKGAAKSLELIRLFNLYKEYLKESRTDYKNETFVVQAQMDMVTKENNAVKNENVKLKQKLKEFGQSVGTDKNAESAKQALDRFNKEAAQIALQNKKRKVRTKPEDLFR</sequence>
<name>A0A6A5G2F9_CAERE</name>
<proteinExistence type="predicted"/>
<accession>A0A6A5G2F9</accession>
<dbReference type="KEGG" id="crq:GCK72_025604"/>
<evidence type="ECO:0000313" key="3">
    <source>
        <dbReference type="Proteomes" id="UP000483820"/>
    </source>
</evidence>
<keyword evidence="1" id="KW-0175">Coiled coil</keyword>
<dbReference type="AlphaFoldDB" id="A0A6A5G2F9"/>
<dbReference type="CTD" id="9826640"/>
<gene>
    <name evidence="2" type="ORF">GCK72_025604</name>
</gene>
<feature type="coiled-coil region" evidence="1">
    <location>
        <begin position="120"/>
        <end position="174"/>
    </location>
</feature>
<dbReference type="Proteomes" id="UP000483820">
    <property type="component" value="Chromosome X"/>
</dbReference>
<comment type="caution">
    <text evidence="2">The sequence shown here is derived from an EMBL/GenBank/DDBJ whole genome shotgun (WGS) entry which is preliminary data.</text>
</comment>
<dbReference type="EMBL" id="WUAV01000006">
    <property type="protein sequence ID" value="KAF1749137.1"/>
    <property type="molecule type" value="Genomic_DNA"/>
</dbReference>
<reference evidence="2 3" key="1">
    <citation type="submission" date="2019-12" db="EMBL/GenBank/DDBJ databases">
        <title>Chromosome-level assembly of the Caenorhabditis remanei genome.</title>
        <authorList>
            <person name="Teterina A.A."/>
            <person name="Willis J.H."/>
            <person name="Phillips P.C."/>
        </authorList>
    </citation>
    <scope>NUCLEOTIDE SEQUENCE [LARGE SCALE GENOMIC DNA]</scope>
    <source>
        <strain evidence="2 3">PX506</strain>
        <tissue evidence="2">Whole organism</tissue>
    </source>
</reference>
<protein>
    <submittedName>
        <fullName evidence="2">Uncharacterized protein</fullName>
    </submittedName>
</protein>